<sequence>GFPEALLVQLLKVMLHSDVEARVGAHLIFSILLFPSSFHTNEISSLRSRYLGQHNKRHSHAPSVSASASITALLEKLRRNRNTKAENHVNIVHDQERDIVAEDWKQGCGLKNSPNFYKLTSIIDKATGSPSLTDTEPYVMKLTEDQMAQLLSAFWIQANLPDNLPSNIEAVAHSFILTLIVLRIKNLKDRDSLVIRFFQLPLSLWTMLLDQSNGILSPACQRSVYVLSAGMLAFACKIYQIHDLNDVFASLPMSDVDPFLSISDDYRVYAKIHVDVREYGTAADNQLACSVLSELQNKRRECELAMLLLEKFKPDEEFVFGPQSMLDQNQIIFHSQESLSFDGLCVIIPKMPLSPSAPHVISIGQLMESALEVVGQVAGTAIFTSPLSYNTMASQCESLGTCARKKLSNWLAFENHYSQALDDKSFLAIADIRNSAPEKV</sequence>
<reference evidence="1" key="1">
    <citation type="submission" date="2014-07" db="EMBL/GenBank/DDBJ databases">
        <title>Identification of a novel salt tolerance gene in wild soybean by whole-genome sequencing.</title>
        <authorList>
            <person name="Lam H.-M."/>
            <person name="Qi X."/>
            <person name="Li M.-W."/>
            <person name="Liu X."/>
            <person name="Xie M."/>
            <person name="Ni M."/>
            <person name="Xu X."/>
        </authorList>
    </citation>
    <scope>NUCLEOTIDE SEQUENCE [LARGE SCALE GENOMIC DNA]</scope>
    <source>
        <tissue evidence="1">Root</tissue>
    </source>
</reference>
<feature type="non-terminal residue" evidence="1">
    <location>
        <position position="1"/>
    </location>
</feature>
<dbReference type="PANTHER" id="PTHR46087">
    <property type="entry name" value="PUTATIVE, EXPRESSED-RELATED"/>
    <property type="match status" value="1"/>
</dbReference>
<dbReference type="AlphaFoldDB" id="A0A0B2QP43"/>
<proteinExistence type="predicted"/>
<evidence type="ECO:0000313" key="1">
    <source>
        <dbReference type="EMBL" id="KHN23226.1"/>
    </source>
</evidence>
<organism evidence="1">
    <name type="scientific">Glycine soja</name>
    <name type="common">Wild soybean</name>
    <dbReference type="NCBI Taxonomy" id="3848"/>
    <lineage>
        <taxon>Eukaryota</taxon>
        <taxon>Viridiplantae</taxon>
        <taxon>Streptophyta</taxon>
        <taxon>Embryophyta</taxon>
        <taxon>Tracheophyta</taxon>
        <taxon>Spermatophyta</taxon>
        <taxon>Magnoliopsida</taxon>
        <taxon>eudicotyledons</taxon>
        <taxon>Gunneridae</taxon>
        <taxon>Pentapetalae</taxon>
        <taxon>rosids</taxon>
        <taxon>fabids</taxon>
        <taxon>Fabales</taxon>
        <taxon>Fabaceae</taxon>
        <taxon>Papilionoideae</taxon>
        <taxon>50 kb inversion clade</taxon>
        <taxon>NPAAA clade</taxon>
        <taxon>indigoferoid/millettioid clade</taxon>
        <taxon>Phaseoleae</taxon>
        <taxon>Glycine</taxon>
        <taxon>Glycine subgen. Soja</taxon>
    </lineage>
</organism>
<name>A0A0B2QP43_GLYSO</name>
<dbReference type="PANTHER" id="PTHR46087:SF11">
    <property type="entry name" value="PROTEIN SEMI-ROLLED LEAF 2"/>
    <property type="match status" value="1"/>
</dbReference>
<dbReference type="EMBL" id="KN656413">
    <property type="protein sequence ID" value="KHN23226.1"/>
    <property type="molecule type" value="Genomic_DNA"/>
</dbReference>
<gene>
    <name evidence="1" type="ORF">glysoja_046386</name>
</gene>
<protein>
    <submittedName>
        <fullName evidence="1">Uncharacterized protein</fullName>
    </submittedName>
</protein>
<dbReference type="Proteomes" id="UP000053555">
    <property type="component" value="Unassembled WGS sequence"/>
</dbReference>
<dbReference type="InterPro" id="IPR055296">
    <property type="entry name" value="SRL2-like"/>
</dbReference>
<accession>A0A0B2QP43</accession>